<keyword evidence="1" id="KW-1277">Toxin-antitoxin system</keyword>
<proteinExistence type="predicted"/>
<name>A0A0G0CAL0_9BACT</name>
<dbReference type="EMBL" id="LBQC01000007">
    <property type="protein sequence ID" value="KKP73141.1"/>
    <property type="molecule type" value="Genomic_DNA"/>
</dbReference>
<reference evidence="2 3" key="1">
    <citation type="journal article" date="2015" name="Nature">
        <title>rRNA introns, odd ribosomes, and small enigmatic genomes across a large radiation of phyla.</title>
        <authorList>
            <person name="Brown C.T."/>
            <person name="Hug L.A."/>
            <person name="Thomas B.C."/>
            <person name="Sharon I."/>
            <person name="Castelle C.J."/>
            <person name="Singh A."/>
            <person name="Wilkins M.J."/>
            <person name="Williams K.H."/>
            <person name="Banfield J.F."/>
        </authorList>
    </citation>
    <scope>NUCLEOTIDE SEQUENCE [LARGE SCALE GENOMIC DNA]</scope>
</reference>
<dbReference type="InterPro" id="IPR007712">
    <property type="entry name" value="RelE/ParE_toxin"/>
</dbReference>
<dbReference type="Pfam" id="PF05016">
    <property type="entry name" value="ParE_toxin"/>
    <property type="match status" value="1"/>
</dbReference>
<comment type="caution">
    <text evidence="2">The sequence shown here is derived from an EMBL/GenBank/DDBJ whole genome shotgun (WGS) entry which is preliminary data.</text>
</comment>
<protein>
    <submittedName>
        <fullName evidence="2">Addiction module toxin, RelE/StbE family</fullName>
    </submittedName>
</protein>
<sequence length="83" mass="9630">MVVLLTKEAQKQYNKLIKTDKIKIDKKILLLFSDSSAGKKLSSEFKGKCSLKAWPYRIIYIVEESKKAIWILSIIHRQGAYKN</sequence>
<dbReference type="SUPFAM" id="SSF143011">
    <property type="entry name" value="RelE-like"/>
    <property type="match status" value="1"/>
</dbReference>
<dbReference type="AlphaFoldDB" id="A0A0G0CAL0"/>
<evidence type="ECO:0000313" key="3">
    <source>
        <dbReference type="Proteomes" id="UP000034457"/>
    </source>
</evidence>
<dbReference type="STRING" id="1618478.UR68_C0007G0011"/>
<organism evidence="2 3">
    <name type="scientific">Candidatus Roizmanbacteria bacterium GW2011_GWA2_35_19</name>
    <dbReference type="NCBI Taxonomy" id="1618478"/>
    <lineage>
        <taxon>Bacteria</taxon>
        <taxon>Candidatus Roizmaniibacteriota</taxon>
    </lineage>
</organism>
<dbReference type="InterPro" id="IPR035093">
    <property type="entry name" value="RelE/ParE_toxin_dom_sf"/>
</dbReference>
<dbReference type="Proteomes" id="UP000034457">
    <property type="component" value="Unassembled WGS sequence"/>
</dbReference>
<gene>
    <name evidence="2" type="ORF">UR68_C0007G0011</name>
</gene>
<accession>A0A0G0CAL0</accession>
<dbReference type="Gene3D" id="3.30.2310.20">
    <property type="entry name" value="RelE-like"/>
    <property type="match status" value="1"/>
</dbReference>
<evidence type="ECO:0000256" key="1">
    <source>
        <dbReference type="ARBA" id="ARBA00022649"/>
    </source>
</evidence>
<evidence type="ECO:0000313" key="2">
    <source>
        <dbReference type="EMBL" id="KKP73141.1"/>
    </source>
</evidence>